<evidence type="ECO:0000313" key="4">
    <source>
        <dbReference type="Proteomes" id="UP001189429"/>
    </source>
</evidence>
<feature type="compositionally biased region" description="Basic and acidic residues" evidence="1">
    <location>
        <begin position="116"/>
        <end position="131"/>
    </location>
</feature>
<keyword evidence="2" id="KW-0732">Signal</keyword>
<sequence>MRTVLALALSAQGAAAFVQGAGAATRGAAAPRRPLAAAGPPPAAEAEAADSSARPRLVLGALGFVLGLAAAGGKASAKQPFQTDRDCPFGDSFYDIYKQPDCRNKRVSPDSVRPWSDYKDASPGRLTRDTADSGPAFMYGPDSQFSSGFNMGEKIMNKNGDADGPETRFWSRRPDKIAMKGGYFNYMGMADDANDPRRKIRSPGANWKYLTKEEAATKEEIDKYFGRREIPVWGIKKKP</sequence>
<feature type="region of interest" description="Disordered" evidence="1">
    <location>
        <begin position="105"/>
        <end position="135"/>
    </location>
</feature>
<evidence type="ECO:0000256" key="2">
    <source>
        <dbReference type="SAM" id="SignalP"/>
    </source>
</evidence>
<comment type="caution">
    <text evidence="3">The sequence shown here is derived from an EMBL/GenBank/DDBJ whole genome shotgun (WGS) entry which is preliminary data.</text>
</comment>
<dbReference type="Proteomes" id="UP001189429">
    <property type="component" value="Unassembled WGS sequence"/>
</dbReference>
<proteinExistence type="predicted"/>
<evidence type="ECO:0000313" key="3">
    <source>
        <dbReference type="EMBL" id="CAK0872295.1"/>
    </source>
</evidence>
<feature type="signal peptide" evidence="2">
    <location>
        <begin position="1"/>
        <end position="16"/>
    </location>
</feature>
<keyword evidence="4" id="KW-1185">Reference proteome</keyword>
<reference evidence="3" key="1">
    <citation type="submission" date="2023-10" db="EMBL/GenBank/DDBJ databases">
        <authorList>
            <person name="Chen Y."/>
            <person name="Shah S."/>
            <person name="Dougan E. K."/>
            <person name="Thang M."/>
            <person name="Chan C."/>
        </authorList>
    </citation>
    <scope>NUCLEOTIDE SEQUENCE [LARGE SCALE GENOMIC DNA]</scope>
</reference>
<protein>
    <submittedName>
        <fullName evidence="3">Uncharacterized protein</fullName>
    </submittedName>
</protein>
<dbReference type="EMBL" id="CAUYUJ010017157">
    <property type="protein sequence ID" value="CAK0872295.1"/>
    <property type="molecule type" value="Genomic_DNA"/>
</dbReference>
<organism evidence="3 4">
    <name type="scientific">Prorocentrum cordatum</name>
    <dbReference type="NCBI Taxonomy" id="2364126"/>
    <lineage>
        <taxon>Eukaryota</taxon>
        <taxon>Sar</taxon>
        <taxon>Alveolata</taxon>
        <taxon>Dinophyceae</taxon>
        <taxon>Prorocentrales</taxon>
        <taxon>Prorocentraceae</taxon>
        <taxon>Prorocentrum</taxon>
    </lineage>
</organism>
<gene>
    <name evidence="3" type="ORF">PCOR1329_LOCUS57802</name>
</gene>
<evidence type="ECO:0000256" key="1">
    <source>
        <dbReference type="SAM" id="MobiDB-lite"/>
    </source>
</evidence>
<feature type="region of interest" description="Disordered" evidence="1">
    <location>
        <begin position="28"/>
        <end position="51"/>
    </location>
</feature>
<accession>A0ABN9VJQ2</accession>
<name>A0ABN9VJQ2_9DINO</name>
<feature type="chain" id="PRO_5045078952" evidence="2">
    <location>
        <begin position="17"/>
        <end position="239"/>
    </location>
</feature>